<feature type="coiled-coil region" evidence="1">
    <location>
        <begin position="547"/>
        <end position="609"/>
    </location>
</feature>
<dbReference type="Proteomes" id="UP000664859">
    <property type="component" value="Unassembled WGS sequence"/>
</dbReference>
<comment type="caution">
    <text evidence="3">The sequence shown here is derived from an EMBL/GenBank/DDBJ whole genome shotgun (WGS) entry which is preliminary data.</text>
</comment>
<feature type="coiled-coil region" evidence="1">
    <location>
        <begin position="1141"/>
        <end position="1264"/>
    </location>
</feature>
<feature type="compositionally biased region" description="Basic and acidic residues" evidence="2">
    <location>
        <begin position="1740"/>
        <end position="1752"/>
    </location>
</feature>
<dbReference type="GO" id="GO:0003682">
    <property type="term" value="F:chromatin binding"/>
    <property type="evidence" value="ECO:0007669"/>
    <property type="project" value="TreeGrafter"/>
</dbReference>
<feature type="coiled-coil region" evidence="1">
    <location>
        <begin position="17"/>
        <end position="61"/>
    </location>
</feature>
<accession>A0A835Z5T3</accession>
<name>A0A835Z5T3_9STRA</name>
<evidence type="ECO:0000256" key="1">
    <source>
        <dbReference type="SAM" id="Coils"/>
    </source>
</evidence>
<evidence type="ECO:0000313" key="4">
    <source>
        <dbReference type="Proteomes" id="UP000664859"/>
    </source>
</evidence>
<keyword evidence="4" id="KW-1185">Reference proteome</keyword>
<organism evidence="3 4">
    <name type="scientific">Tribonema minus</name>
    <dbReference type="NCBI Taxonomy" id="303371"/>
    <lineage>
        <taxon>Eukaryota</taxon>
        <taxon>Sar</taxon>
        <taxon>Stramenopiles</taxon>
        <taxon>Ochrophyta</taxon>
        <taxon>PX clade</taxon>
        <taxon>Xanthophyceae</taxon>
        <taxon>Tribonematales</taxon>
        <taxon>Tribonemataceae</taxon>
        <taxon>Tribonema</taxon>
    </lineage>
</organism>
<dbReference type="PANTHER" id="PTHR43941">
    <property type="entry name" value="STRUCTURAL MAINTENANCE OF CHROMOSOMES PROTEIN 2"/>
    <property type="match status" value="1"/>
</dbReference>
<dbReference type="GO" id="GO:0000785">
    <property type="term" value="C:chromatin"/>
    <property type="evidence" value="ECO:0007669"/>
    <property type="project" value="TreeGrafter"/>
</dbReference>
<dbReference type="GO" id="GO:0007076">
    <property type="term" value="P:mitotic chromosome condensation"/>
    <property type="evidence" value="ECO:0007669"/>
    <property type="project" value="TreeGrafter"/>
</dbReference>
<keyword evidence="1" id="KW-0175">Coiled coil</keyword>
<feature type="coiled-coil region" evidence="1">
    <location>
        <begin position="384"/>
        <end position="430"/>
    </location>
</feature>
<dbReference type="GO" id="GO:0000793">
    <property type="term" value="C:condensed chromosome"/>
    <property type="evidence" value="ECO:0007669"/>
    <property type="project" value="TreeGrafter"/>
</dbReference>
<protein>
    <submittedName>
        <fullName evidence="3">Uncharacterized protein</fullName>
    </submittedName>
</protein>
<gene>
    <name evidence="3" type="ORF">JKP88DRAFT_267883</name>
</gene>
<dbReference type="EMBL" id="JAFCMP010000089">
    <property type="protein sequence ID" value="KAG5187530.1"/>
    <property type="molecule type" value="Genomic_DNA"/>
</dbReference>
<feature type="region of interest" description="Disordered" evidence="2">
    <location>
        <begin position="973"/>
        <end position="1003"/>
    </location>
</feature>
<evidence type="ECO:0000313" key="3">
    <source>
        <dbReference type="EMBL" id="KAG5187530.1"/>
    </source>
</evidence>
<feature type="coiled-coil region" evidence="1">
    <location>
        <begin position="929"/>
        <end position="970"/>
    </location>
</feature>
<dbReference type="PANTHER" id="PTHR43941:SF1">
    <property type="entry name" value="STRUCTURAL MAINTENANCE OF CHROMOSOMES PROTEIN 2"/>
    <property type="match status" value="1"/>
</dbReference>
<feature type="compositionally biased region" description="Basic and acidic residues" evidence="2">
    <location>
        <begin position="1311"/>
        <end position="1320"/>
    </location>
</feature>
<sequence>MYEKQLRKLNLPPEEWANEVRDLNAQLVEALEQLSAREAELDEHEELLRHYETHLGDMRAQQCSAAVTAHRSAAFTQQLVVRVRLPSHPVIARAAHRQQCSAAVTAHRSASLRLRRARAPHRDALLRRKYATARSTILTHAYAALLPCAPPPIPHPPPSPQAAVLYRDHGSALSAAQTEAARARDAAAALQRERDALAAKCRRLEALAAAEAAAEVGDDPSAPPRLLRELTRRVTVFEVNEQELARRHANMEEQLRLANEARERAEGDLIEAEAAAKTRILFLEQHRAGAAERVARLTAELERSAPAERCDTLQRALAALREDHLRLLEKVRTSFAHVERRRAALRRRRYVWVSHTGSVQCGALRRAAECALAALREDHLRLLEKEAEARLQLAQQGAAAHEAQQLRAKVAEMEEALAAAAAARGQAEAALRDNDALAAAAARCAAQQLAALQGGAAVADLGDIVEEAARFREAAAAAEVARVSAVVRAEGATARAAALDAECRALRARCASLALDATEARAAALSARDARAAVLAEYGGGATAADAAALRRRCAALEGERAALLREAERCRELADIASQQAHALGARRQDEAEELAELRRHAAALEARSDDDLLIGRLQRRLLALRGAHRALARKHEATRANLRRKAAALRLLEGHLEAREGALGALAERSRAQVAALKGALVQLADAGVTSDELQQQLNLARGRDFAERVAKMAALLAEKEAALADAEVGCAYEDMEACARSEAVAEAAAESGAAAQRLAADLQAAAAAAGPGAAAAEAARRLAALSADLRDARLAALEAARAAAALRRERRQLQAQLAARERDVGALEAAAADAAAAAIDGGGAAAAALPVPPCELDLGYVVLDDGGSLGGTGRSGAGAALDTARSALSAEERSLLEQALAPPEFDFGGLDPQQALTRLRDGGRQLVALRAALAEAAAARADAEARADAASQRSESLQRDVAFYERQARDAGLPCSAPSHGGSSGGGSGSGGGGKARLGEEEAAQLQAAAAATVASLKRLLQEKNAAIERYQRKLDEARADKRREAGADRVEVARLTNRMFQDNADALGQLRRALAQFSGAGAAALGGDDSVALSARLMEQLEEKFALCFYDGVALSARPMEQLEEVAAVLAAKDDASRQLELKLRTASNQKERAEERCGEALAEMEKMRADMATLVTQLQAAEERALEAAEDRSQERALAEARAALRERDAKLRGLRGALVRLKQEFVAAEERREEAALREELQECVAAEERREEAALREEIQRGGRSSAERPAAGADARVSALRDQMQTVQAGLLEVKGELEKARRGKERAVAARDKRRRSSAQHLPQCFTGHSRNGWRGVQPGSLCRPCNALMHAPLRTANAEDEHLTEELVRYGVAESLRFSPTGCCRCSLSSLPCASLACEANAENERLTEKLACCKPRCSTGRRSATAENKRLTEELARYKAAPHDRSQKRARYAEGAAKQDAENDAAAWKEKAMEAERKLKRTYSKRAARCMHFEPCSSARAARQSDWAHAAAAVAALAPSSLAAQRTQQQRAADIEMYCARWPARALAPPPLPQALAAQNRELRDAAAAVLAPVAEAAAREQAARVAQHDQQRRAADAERRLRRRVASLERLLAESGAAAEAAAAEAAAARAAAARAARERDALAKAAAAASRKGERGAAQGAGAGAAAGAATAAALEAARARVFELEERCAELRRAAEVEWPSQVESLKHQVRALRGRLEEADAAAEQAERRARAAEQRGGRGGGGSALAEEERLYHEAEALRDELTEARQRW</sequence>
<feature type="coiled-coil region" evidence="1">
    <location>
        <begin position="241"/>
        <end position="275"/>
    </location>
</feature>
<feature type="compositionally biased region" description="Gly residues" evidence="2">
    <location>
        <begin position="985"/>
        <end position="999"/>
    </location>
</feature>
<feature type="coiled-coil region" evidence="1">
    <location>
        <begin position="1432"/>
        <end position="1496"/>
    </location>
</feature>
<feature type="region of interest" description="Disordered" evidence="2">
    <location>
        <begin position="1311"/>
        <end position="1331"/>
    </location>
</feature>
<feature type="coiled-coil region" evidence="1">
    <location>
        <begin position="1606"/>
        <end position="1651"/>
    </location>
</feature>
<feature type="coiled-coil region" evidence="1">
    <location>
        <begin position="173"/>
        <end position="207"/>
    </location>
</feature>
<feature type="coiled-coil region" evidence="1">
    <location>
        <begin position="778"/>
        <end position="833"/>
    </location>
</feature>
<dbReference type="GO" id="GO:0000796">
    <property type="term" value="C:condensin complex"/>
    <property type="evidence" value="ECO:0007669"/>
    <property type="project" value="TreeGrafter"/>
</dbReference>
<feature type="coiled-coil region" evidence="1">
    <location>
        <begin position="1017"/>
        <end position="1051"/>
    </location>
</feature>
<proteinExistence type="predicted"/>
<dbReference type="OrthoDB" id="73291at2759"/>
<evidence type="ECO:0000256" key="2">
    <source>
        <dbReference type="SAM" id="MobiDB-lite"/>
    </source>
</evidence>
<reference evidence="3" key="1">
    <citation type="submission" date="2021-02" db="EMBL/GenBank/DDBJ databases">
        <title>First Annotated Genome of the Yellow-green Alga Tribonema minus.</title>
        <authorList>
            <person name="Mahan K.M."/>
        </authorList>
    </citation>
    <scope>NUCLEOTIDE SEQUENCE</scope>
    <source>
        <strain evidence="3">UTEX B ZZ1240</strain>
    </source>
</reference>
<feature type="region of interest" description="Disordered" evidence="2">
    <location>
        <begin position="1735"/>
        <end position="1764"/>
    </location>
</feature>